<dbReference type="Pfam" id="PF03907">
    <property type="entry name" value="Spo7"/>
    <property type="match status" value="1"/>
</dbReference>
<dbReference type="RefSeq" id="XP_013239557.1">
    <property type="nucleotide sequence ID" value="XM_013384103.1"/>
</dbReference>
<keyword evidence="1" id="KW-0472">Membrane</keyword>
<dbReference type="VEuPathDB" id="MicrosporidiaDB:DI09_10p270"/>
<keyword evidence="1" id="KW-0812">Transmembrane</keyword>
<dbReference type="EMBL" id="JMKJ01000011">
    <property type="protein sequence ID" value="KGG53130.1"/>
    <property type="molecule type" value="Genomic_DNA"/>
</dbReference>
<organism evidence="2 3">
    <name type="scientific">Mitosporidium daphniae</name>
    <dbReference type="NCBI Taxonomy" id="1485682"/>
    <lineage>
        <taxon>Eukaryota</taxon>
        <taxon>Fungi</taxon>
        <taxon>Fungi incertae sedis</taxon>
        <taxon>Microsporidia</taxon>
        <taxon>Mitosporidium</taxon>
    </lineage>
</organism>
<evidence type="ECO:0000313" key="3">
    <source>
        <dbReference type="Proteomes" id="UP000029725"/>
    </source>
</evidence>
<sequence length="201" mass="22682">MLEGTNAASLLANFKGVSARFTVDLLCFEERLRQNYAALARLRRRHLAYFILALAMLISVVLWYFYFRAFATRVAAFGLTSVNSASDSTSSLILRTADWIVSGIAVVALIIIAILVYLRYWSVSISSARKFERQLQKSLTDYGMALREDGAGSRKSVAGSTAWGPRLVFSAETAAPKWREAWDLYREEAFRRRFVSTDKAR</sequence>
<feature type="transmembrane region" description="Helical" evidence="1">
    <location>
        <begin position="99"/>
        <end position="120"/>
    </location>
</feature>
<evidence type="ECO:0000256" key="1">
    <source>
        <dbReference type="SAM" id="Phobius"/>
    </source>
</evidence>
<dbReference type="GeneID" id="25257982"/>
<reference evidence="2 3" key="1">
    <citation type="submission" date="2014-04" db="EMBL/GenBank/DDBJ databases">
        <title>A new species of microsporidia sheds light on the evolution of extreme parasitism.</title>
        <authorList>
            <person name="Haag K.L."/>
            <person name="James T.Y."/>
            <person name="Larsson R."/>
            <person name="Schaer T.M."/>
            <person name="Refardt D."/>
            <person name="Pombert J.-F."/>
            <person name="Ebert D."/>
        </authorList>
    </citation>
    <scope>NUCLEOTIDE SEQUENCE [LARGE SCALE GENOMIC DNA]</scope>
    <source>
        <strain evidence="2 3">UGP3</strain>
        <tissue evidence="2">Spores</tissue>
    </source>
</reference>
<accession>A0A098VW29</accession>
<dbReference type="InterPro" id="IPR005605">
    <property type="entry name" value="Spo7"/>
</dbReference>
<comment type="caution">
    <text evidence="2">The sequence shown here is derived from an EMBL/GenBank/DDBJ whole genome shotgun (WGS) entry which is preliminary data.</text>
</comment>
<feature type="transmembrane region" description="Helical" evidence="1">
    <location>
        <begin position="47"/>
        <end position="66"/>
    </location>
</feature>
<dbReference type="AlphaFoldDB" id="A0A098VW29"/>
<keyword evidence="3" id="KW-1185">Reference proteome</keyword>
<name>A0A098VW29_9MICR</name>
<dbReference type="HOGENOM" id="CLU_1360705_0_0_1"/>
<dbReference type="GO" id="GO:0019888">
    <property type="term" value="F:protein phosphatase regulator activity"/>
    <property type="evidence" value="ECO:0007669"/>
    <property type="project" value="InterPro"/>
</dbReference>
<gene>
    <name evidence="2" type="ORF">DI09_10p270</name>
</gene>
<keyword evidence="1" id="KW-1133">Transmembrane helix</keyword>
<proteinExistence type="predicted"/>
<dbReference type="Proteomes" id="UP000029725">
    <property type="component" value="Unassembled WGS sequence"/>
</dbReference>
<protein>
    <recommendedName>
        <fullName evidence="4">Transmembrane protein 188</fullName>
    </recommendedName>
</protein>
<evidence type="ECO:0000313" key="2">
    <source>
        <dbReference type="EMBL" id="KGG53130.1"/>
    </source>
</evidence>
<evidence type="ECO:0008006" key="4">
    <source>
        <dbReference type="Google" id="ProtNLM"/>
    </source>
</evidence>